<keyword evidence="3" id="KW-0862">Zinc</keyword>
<protein>
    <submittedName>
        <fullName evidence="5">6-pyruvoyl tetrahydropterin synthase family protein</fullName>
    </submittedName>
</protein>
<name>A0A832VM41_9EURY</name>
<keyword evidence="4" id="KW-0456">Lyase</keyword>
<dbReference type="PANTHER" id="PTHR12589:SF7">
    <property type="entry name" value="6-PYRUVOYL TETRAHYDROBIOPTERIN SYNTHASE"/>
    <property type="match status" value="1"/>
</dbReference>
<evidence type="ECO:0000256" key="4">
    <source>
        <dbReference type="ARBA" id="ARBA00023239"/>
    </source>
</evidence>
<comment type="caution">
    <text evidence="5">The sequence shown here is derived from an EMBL/GenBank/DDBJ whole genome shotgun (WGS) entry which is preliminary data.</text>
</comment>
<organism evidence="5 6">
    <name type="scientific">Methermicoccus shengliensis</name>
    <dbReference type="NCBI Taxonomy" id="660064"/>
    <lineage>
        <taxon>Archaea</taxon>
        <taxon>Methanobacteriati</taxon>
        <taxon>Methanobacteriota</taxon>
        <taxon>Stenosarchaea group</taxon>
        <taxon>Methanomicrobia</taxon>
        <taxon>Methanosarcinales</taxon>
        <taxon>Methermicoccaceae</taxon>
        <taxon>Methermicoccus</taxon>
    </lineage>
</organism>
<dbReference type="InterPro" id="IPR038418">
    <property type="entry name" value="6-PTP_synth/QueD_sf"/>
</dbReference>
<dbReference type="GO" id="GO:0016829">
    <property type="term" value="F:lyase activity"/>
    <property type="evidence" value="ECO:0007669"/>
    <property type="project" value="UniProtKB-KW"/>
</dbReference>
<dbReference type="InterPro" id="IPR007115">
    <property type="entry name" value="6-PTP_synth/QueD"/>
</dbReference>
<reference evidence="5" key="1">
    <citation type="journal article" date="2020" name="bioRxiv">
        <title>A rank-normalized archaeal taxonomy based on genome phylogeny resolves widespread incomplete and uneven classifications.</title>
        <authorList>
            <person name="Rinke C."/>
            <person name="Chuvochina M."/>
            <person name="Mussig A.J."/>
            <person name="Chaumeil P.-A."/>
            <person name="Waite D.W."/>
            <person name="Whitman W.B."/>
            <person name="Parks D.H."/>
            <person name="Hugenholtz P."/>
        </authorList>
    </citation>
    <scope>NUCLEOTIDE SEQUENCE</scope>
    <source>
        <strain evidence="5">UBA12518</strain>
    </source>
</reference>
<dbReference type="EMBL" id="DUIH01000002">
    <property type="protein sequence ID" value="HIH69046.1"/>
    <property type="molecule type" value="Genomic_DNA"/>
</dbReference>
<dbReference type="AlphaFoldDB" id="A0A832VM41"/>
<dbReference type="SUPFAM" id="SSF55620">
    <property type="entry name" value="Tetrahydrobiopterin biosynthesis enzymes-like"/>
    <property type="match status" value="1"/>
</dbReference>
<dbReference type="Proteomes" id="UP000600363">
    <property type="component" value="Unassembled WGS sequence"/>
</dbReference>
<accession>A0A832VM41</accession>
<dbReference type="Gene3D" id="3.30.479.10">
    <property type="entry name" value="6-pyruvoyl tetrahydropterin synthase/QueD"/>
    <property type="match status" value="1"/>
</dbReference>
<dbReference type="GO" id="GO:0046872">
    <property type="term" value="F:metal ion binding"/>
    <property type="evidence" value="ECO:0007669"/>
    <property type="project" value="UniProtKB-KW"/>
</dbReference>
<dbReference type="RefSeq" id="WP_052353045.1">
    <property type="nucleotide sequence ID" value="NZ_DUIH01000002.1"/>
</dbReference>
<evidence type="ECO:0000256" key="1">
    <source>
        <dbReference type="ARBA" id="ARBA00001947"/>
    </source>
</evidence>
<evidence type="ECO:0000256" key="2">
    <source>
        <dbReference type="ARBA" id="ARBA00022723"/>
    </source>
</evidence>
<sequence length="161" mass="17951">MSVFVELDGWRAKLRFSACHFIPGHPTCGCLHGHTFAVSVRLSGEPRGEFVIDFIELKGMVRSICDSLDHRILIAANDPRLDITLGERECEVVVRDTKKRYVLPRDDVVVLPLNSVSSEALCTHIARLLKERLSHMPNITELSVRVDEGLGQGAGCTLRMD</sequence>
<evidence type="ECO:0000313" key="6">
    <source>
        <dbReference type="Proteomes" id="UP000600363"/>
    </source>
</evidence>
<dbReference type="Pfam" id="PF01242">
    <property type="entry name" value="PTPS"/>
    <property type="match status" value="1"/>
</dbReference>
<keyword evidence="2" id="KW-0479">Metal-binding</keyword>
<dbReference type="PANTHER" id="PTHR12589">
    <property type="entry name" value="PYRUVOYL TETRAHYDROBIOPTERIN SYNTHASE"/>
    <property type="match status" value="1"/>
</dbReference>
<evidence type="ECO:0000256" key="3">
    <source>
        <dbReference type="ARBA" id="ARBA00022833"/>
    </source>
</evidence>
<gene>
    <name evidence="5" type="ORF">HA299_00240</name>
</gene>
<evidence type="ECO:0000313" key="5">
    <source>
        <dbReference type="EMBL" id="HIH69046.1"/>
    </source>
</evidence>
<comment type="cofactor">
    <cofactor evidence="1">
        <name>Zn(2+)</name>
        <dbReference type="ChEBI" id="CHEBI:29105"/>
    </cofactor>
</comment>
<proteinExistence type="predicted"/>